<evidence type="ECO:0000313" key="2">
    <source>
        <dbReference type="Proteomes" id="UP000075304"/>
    </source>
</evidence>
<protein>
    <submittedName>
        <fullName evidence="1">Uncharacterized protein</fullName>
    </submittedName>
</protein>
<comment type="caution">
    <text evidence="1">The sequence shown here is derived from an EMBL/GenBank/DDBJ whole genome shotgun (WGS) entry which is preliminary data.</text>
</comment>
<sequence>MLKLHFSQFVSSEAGFFAVPSVNPPEASIQKDEYKESILRHDEIPFFQSDFFHFLLVIKIFPVSKYSNS</sequence>
<proteinExistence type="predicted"/>
<evidence type="ECO:0000313" key="1">
    <source>
        <dbReference type="EMBL" id="KYC69579.1"/>
    </source>
</evidence>
<dbReference type="EMBL" id="LQYI01000046">
    <property type="protein sequence ID" value="KYC69579.1"/>
    <property type="molecule type" value="Genomic_DNA"/>
</dbReference>
<gene>
    <name evidence="1" type="ORF">B4099_0208</name>
</gene>
<reference evidence="1 2" key="1">
    <citation type="submission" date="2016-01" db="EMBL/GenBank/DDBJ databases">
        <title>Genome Sequences of Twelve Sporeforming Bacillus Species Isolated from Foods.</title>
        <authorList>
            <person name="Berendsen E.M."/>
            <person name="Wells-Bennik M.H."/>
            <person name="Krawcyk A.O."/>
            <person name="De Jong A."/>
            <person name="Holsappel S."/>
            <person name="Eijlander R.T."/>
            <person name="Kuipers O.P."/>
        </authorList>
    </citation>
    <scope>NUCLEOTIDE SEQUENCE [LARGE SCALE GENOMIC DNA]</scope>
    <source>
        <strain evidence="1 2">B4099</strain>
    </source>
</reference>
<accession>A0A150KEF3</accession>
<name>A0A150KEF3_HEYCO</name>
<organism evidence="1 2">
    <name type="scientific">Heyndrickxia coagulans</name>
    <name type="common">Weizmannia coagulans</name>
    <dbReference type="NCBI Taxonomy" id="1398"/>
    <lineage>
        <taxon>Bacteria</taxon>
        <taxon>Bacillati</taxon>
        <taxon>Bacillota</taxon>
        <taxon>Bacilli</taxon>
        <taxon>Bacillales</taxon>
        <taxon>Bacillaceae</taxon>
        <taxon>Heyndrickxia</taxon>
    </lineage>
</organism>
<dbReference type="AlphaFoldDB" id="A0A150KEF3"/>
<dbReference type="Proteomes" id="UP000075304">
    <property type="component" value="Unassembled WGS sequence"/>
</dbReference>
<dbReference type="PATRIC" id="fig|1398.25.peg.2796"/>